<evidence type="ECO:0000256" key="3">
    <source>
        <dbReference type="ARBA" id="ARBA00023002"/>
    </source>
</evidence>
<dbReference type="SUPFAM" id="SSF51679">
    <property type="entry name" value="Bacterial luciferase-like"/>
    <property type="match status" value="1"/>
</dbReference>
<dbReference type="InterPro" id="IPR036661">
    <property type="entry name" value="Luciferase-like_sf"/>
</dbReference>
<evidence type="ECO:0000256" key="4">
    <source>
        <dbReference type="ARBA" id="ARBA00023033"/>
    </source>
</evidence>
<dbReference type="Gene3D" id="3.20.20.30">
    <property type="entry name" value="Luciferase-like domain"/>
    <property type="match status" value="1"/>
</dbReference>
<keyword evidence="2" id="KW-0288">FMN</keyword>
<dbReference type="InterPro" id="IPR011251">
    <property type="entry name" value="Luciferase-like_dom"/>
</dbReference>
<dbReference type="Pfam" id="PF00296">
    <property type="entry name" value="Bac_luciferase"/>
    <property type="match status" value="1"/>
</dbReference>
<keyword evidence="1" id="KW-0285">Flavoprotein</keyword>
<protein>
    <submittedName>
        <fullName evidence="6">LLM class F420-dependent oxidoreductase</fullName>
        <ecNumber evidence="6">1.-.-.-</ecNumber>
    </submittedName>
</protein>
<gene>
    <name evidence="6" type="ORF">ACFPEL_01195</name>
</gene>
<dbReference type="EMBL" id="JBHSIM010000002">
    <property type="protein sequence ID" value="MFC4831010.1"/>
    <property type="molecule type" value="Genomic_DNA"/>
</dbReference>
<organism evidence="6 7">
    <name type="scientific">Actinomycetospora chibensis</name>
    <dbReference type="NCBI Taxonomy" id="663606"/>
    <lineage>
        <taxon>Bacteria</taxon>
        <taxon>Bacillati</taxon>
        <taxon>Actinomycetota</taxon>
        <taxon>Actinomycetes</taxon>
        <taxon>Pseudonocardiales</taxon>
        <taxon>Pseudonocardiaceae</taxon>
        <taxon>Actinomycetospora</taxon>
    </lineage>
</organism>
<evidence type="ECO:0000313" key="6">
    <source>
        <dbReference type="EMBL" id="MFC4831010.1"/>
    </source>
</evidence>
<evidence type="ECO:0000259" key="5">
    <source>
        <dbReference type="Pfam" id="PF00296"/>
    </source>
</evidence>
<comment type="caution">
    <text evidence="6">The sequence shown here is derived from an EMBL/GenBank/DDBJ whole genome shotgun (WGS) entry which is preliminary data.</text>
</comment>
<evidence type="ECO:0000256" key="1">
    <source>
        <dbReference type="ARBA" id="ARBA00022630"/>
    </source>
</evidence>
<dbReference type="GO" id="GO:0016491">
    <property type="term" value="F:oxidoreductase activity"/>
    <property type="evidence" value="ECO:0007669"/>
    <property type="project" value="UniProtKB-KW"/>
</dbReference>
<keyword evidence="7" id="KW-1185">Reference proteome</keyword>
<reference evidence="7" key="1">
    <citation type="journal article" date="2019" name="Int. J. Syst. Evol. Microbiol.">
        <title>The Global Catalogue of Microorganisms (GCM) 10K type strain sequencing project: providing services to taxonomists for standard genome sequencing and annotation.</title>
        <authorList>
            <consortium name="The Broad Institute Genomics Platform"/>
            <consortium name="The Broad Institute Genome Sequencing Center for Infectious Disease"/>
            <person name="Wu L."/>
            <person name="Ma J."/>
        </authorList>
    </citation>
    <scope>NUCLEOTIDE SEQUENCE [LARGE SCALE GENOMIC DNA]</scope>
    <source>
        <strain evidence="7">CCUG 50347</strain>
    </source>
</reference>
<dbReference type="NCBIfam" id="TIGR03560">
    <property type="entry name" value="F420_Rv1855c"/>
    <property type="match status" value="1"/>
</dbReference>
<dbReference type="EC" id="1.-.-.-" evidence="6"/>
<dbReference type="InterPro" id="IPR050172">
    <property type="entry name" value="SsuD_RutA_monooxygenase"/>
</dbReference>
<dbReference type="RefSeq" id="WP_274190240.1">
    <property type="nucleotide sequence ID" value="NZ_BAABHN010000002.1"/>
</dbReference>
<dbReference type="PANTHER" id="PTHR42847:SF4">
    <property type="entry name" value="ALKANESULFONATE MONOOXYGENASE-RELATED"/>
    <property type="match status" value="1"/>
</dbReference>
<dbReference type="InterPro" id="IPR019952">
    <property type="entry name" value="F420_OxRdatse_Rv1855c_pred"/>
</dbReference>
<sequence>MDLRIFTEPQQGAAYEDLLRVARCAEEAGFDAFFRSDHYLAMGDANGLPGPTDAWLTLAALARETTTIRLGTLMTAATFRLPGPLGITVAQVDQMSGGRVELGLGTGWYEAEHRAYGIPFPPLRERFGMLAEQLEILTGSWRTPVGVTYSYGGEHYTFDDSPGLPKPLQTPHPPIIVGGNGPSRTPKLAADFATEFNMPFAGLDALVDGQERVDAVCRERGRDPATLGRSTAQVLCVGRDEAEVARRADAIGRRPDELRANGIAGTPGEVVDKIGTFGERAGMQRIYLQVLDLSDLDHLELVASEVASQLAAA</sequence>
<keyword evidence="3 6" id="KW-0560">Oxidoreductase</keyword>
<feature type="domain" description="Luciferase-like" evidence="5">
    <location>
        <begin position="7"/>
        <end position="250"/>
    </location>
</feature>
<evidence type="ECO:0000313" key="7">
    <source>
        <dbReference type="Proteomes" id="UP001595909"/>
    </source>
</evidence>
<dbReference type="Proteomes" id="UP001595909">
    <property type="component" value="Unassembled WGS sequence"/>
</dbReference>
<name>A0ABV9RB61_9PSEU</name>
<proteinExistence type="predicted"/>
<accession>A0ABV9RB61</accession>
<keyword evidence="4" id="KW-0503">Monooxygenase</keyword>
<dbReference type="PANTHER" id="PTHR42847">
    <property type="entry name" value="ALKANESULFONATE MONOOXYGENASE"/>
    <property type="match status" value="1"/>
</dbReference>
<evidence type="ECO:0000256" key="2">
    <source>
        <dbReference type="ARBA" id="ARBA00022643"/>
    </source>
</evidence>